<sequence length="1023" mass="107448">MTAPADLRRPATRAALTRARFATPEMTDRPGIRWWWQQPVPVEELLVELRAIAAAGFGEVEIAFSPGFWADAAQREALAAVLAEARHRGVGVAMTLGAAWPLQTPNTTRGTAYAAQELQYGVRWVEGEGRADARGDAGRAAAEIHGPGGGRGAVTTPVPTPFDDAELARGGKLVAVVSARVVRRGTPPRVVDSGNPWGKPTKIIEPEHSTLLDETTLTDLTGQVRGEGTGAVVDWEPGPGQWALMAFWSRDSEQGVTSFLDAAAARAALAYLDEHQLGQAGAAALGAEGSTATELFEDSLELNADCLFWSPELRERFQARRGYDPTRYLPLLIAHGQCRYWVPETPPRPDFDSADPDGAPTSLGRRVRTDYDRTVTDLYVTDHLALIQDWAVGHGMRHKAQAAYGQNLEPVRSFRELVRCGGRAEVESLNSGDRAPINMDHPNWRFALDWQRSCVAGAHQGGAARVSTELGAQMDKCYDFSLADYRHMLDKEWAVGVTKPFVHGFAAQDPEAPWPTRGRFGTIVSESWNHRHFPQWPHWKGLTDYWARGTAVLETGTPRADVAVYRDGFLTTAARGNAEADATAPDRLIDAEPLERAGYNVQLLDPVGLAEAGVVGLEAGRVVLFPEGPAYRALVLDAALQGGAIPLDAARGLACAAAEGLAIVLVGRPPTGDAGWGGADAGAAVREAIASALAGPRVKRVDAWAEVAGALAALGVRPRVAWNGPVLLTQVRDAVEGRYVLVYNPAAQAVALPLEIEGAGRVEVLDLDAGEITRVGAEVAGGRTRVEACLEPLGLVMLRVVPAGEGAVAAAATAGSGDTVDEVGARAVAGAVIGTGAVGGAADAYGVDAAALRGGSAATARVSAGGEEFVLTDWSLTVISEEPAGPRTIVLPGQGPGDWRDIAALKDVSGTGLYRVRAEVGSGGDAGRAALADAVLTLGELGGSAVVRVGDRVFGPVLRDAAAIAIGGALSAAVAAGREPIIEIEVRTTLRNATLAADAYMTGPWAVEHPSVPHGLLGPVHLR</sequence>
<proteinExistence type="predicted"/>
<dbReference type="Pfam" id="PF17132">
    <property type="entry name" value="Glyco_hydro_106"/>
    <property type="match status" value="1"/>
</dbReference>
<dbReference type="RefSeq" id="WP_073328943.1">
    <property type="nucleotide sequence ID" value="NZ_FQTT01000009.1"/>
</dbReference>
<dbReference type="InterPro" id="IPR053161">
    <property type="entry name" value="Ulvan_degrading_GH"/>
</dbReference>
<name>A0A1M4RYB9_9ACTO</name>
<dbReference type="Proteomes" id="UP000184291">
    <property type="component" value="Unassembled WGS sequence"/>
</dbReference>
<keyword evidence="3" id="KW-1185">Reference proteome</keyword>
<accession>A0A1M4RYB9</accession>
<gene>
    <name evidence="2" type="ORF">ACGLYG10_1178</name>
</gene>
<dbReference type="PANTHER" id="PTHR36848:SF2">
    <property type="entry name" value="SECRETED PROTEIN"/>
    <property type="match status" value="1"/>
</dbReference>
<evidence type="ECO:0000256" key="1">
    <source>
        <dbReference type="SAM" id="MobiDB-lite"/>
    </source>
</evidence>
<dbReference type="EMBL" id="FQTT01000009">
    <property type="protein sequence ID" value="SHE24966.1"/>
    <property type="molecule type" value="Genomic_DNA"/>
</dbReference>
<dbReference type="PANTHER" id="PTHR36848">
    <property type="entry name" value="DNA-BINDING PROTEIN (PUTATIVE SECRETED PROTEIN)-RELATED"/>
    <property type="match status" value="1"/>
</dbReference>
<evidence type="ECO:0000313" key="3">
    <source>
        <dbReference type="Proteomes" id="UP000184291"/>
    </source>
</evidence>
<reference evidence="3" key="1">
    <citation type="submission" date="2016-09" db="EMBL/GenBank/DDBJ databases">
        <authorList>
            <person name="Strepis N."/>
        </authorList>
    </citation>
    <scope>NUCLEOTIDE SEQUENCE [LARGE SCALE GENOMIC DNA]</scope>
</reference>
<dbReference type="AlphaFoldDB" id="A0A1M4RYB9"/>
<feature type="region of interest" description="Disordered" evidence="1">
    <location>
        <begin position="346"/>
        <end position="365"/>
    </location>
</feature>
<evidence type="ECO:0000313" key="2">
    <source>
        <dbReference type="EMBL" id="SHE24966.1"/>
    </source>
</evidence>
<organism evidence="2 3">
    <name type="scientific">Actinomyces glycerinitolerans</name>
    <dbReference type="NCBI Taxonomy" id="1892869"/>
    <lineage>
        <taxon>Bacteria</taxon>
        <taxon>Bacillati</taxon>
        <taxon>Actinomycetota</taxon>
        <taxon>Actinomycetes</taxon>
        <taxon>Actinomycetales</taxon>
        <taxon>Actinomycetaceae</taxon>
        <taxon>Actinomyces</taxon>
    </lineage>
</organism>
<dbReference type="OrthoDB" id="9761519at2"/>
<dbReference type="STRING" id="1892869.ACGLYG10_1178"/>
<protein>
    <submittedName>
        <fullName evidence="2">Alpha-l-rhamnosidase rham</fullName>
    </submittedName>
</protein>